<dbReference type="AlphaFoldDB" id="A0A9X4MBU6"/>
<dbReference type="EMBL" id="VBTY01000210">
    <property type="protein sequence ID" value="MDG3496654.1"/>
    <property type="molecule type" value="Genomic_DNA"/>
</dbReference>
<feature type="compositionally biased region" description="Polar residues" evidence="1">
    <location>
        <begin position="1"/>
        <end position="14"/>
    </location>
</feature>
<dbReference type="RefSeq" id="WP_009628844.1">
    <property type="nucleotide sequence ID" value="NZ_VBTY01000210.1"/>
</dbReference>
<evidence type="ECO:0000313" key="3">
    <source>
        <dbReference type="Proteomes" id="UP001152872"/>
    </source>
</evidence>
<evidence type="ECO:0000256" key="1">
    <source>
        <dbReference type="SAM" id="MobiDB-lite"/>
    </source>
</evidence>
<keyword evidence="3" id="KW-1185">Reference proteome</keyword>
<feature type="region of interest" description="Disordered" evidence="1">
    <location>
        <begin position="1"/>
        <end position="20"/>
    </location>
</feature>
<proteinExistence type="predicted"/>
<protein>
    <submittedName>
        <fullName evidence="2">Uncharacterized protein</fullName>
    </submittedName>
</protein>
<reference evidence="2" key="1">
    <citation type="submission" date="2019-05" db="EMBL/GenBank/DDBJ databases">
        <title>Whole genome sequencing of Pseudanabaena catenata USMAC16.</title>
        <authorList>
            <person name="Khan Z."/>
            <person name="Omar W.M."/>
            <person name="Convey P."/>
            <person name="Merican F."/>
            <person name="Najimudin N."/>
        </authorList>
    </citation>
    <scope>NUCLEOTIDE SEQUENCE</scope>
    <source>
        <strain evidence="2">USMAC16</strain>
    </source>
</reference>
<gene>
    <name evidence="2" type="ORF">FEV09_19120</name>
</gene>
<name>A0A9X4MBU6_9CYAN</name>
<organism evidence="2 3">
    <name type="scientific">Pseudanabaena catenata USMAC16</name>
    <dbReference type="NCBI Taxonomy" id="1855837"/>
    <lineage>
        <taxon>Bacteria</taxon>
        <taxon>Bacillati</taxon>
        <taxon>Cyanobacteriota</taxon>
        <taxon>Cyanophyceae</taxon>
        <taxon>Pseudanabaenales</taxon>
        <taxon>Pseudanabaenaceae</taxon>
        <taxon>Pseudanabaena</taxon>
    </lineage>
</organism>
<accession>A0A9X4MBU6</accession>
<sequence>MNLPNNQYSSSKFSPTKKHNPCPICDDTKGKCRIVADDQDFILCMTHPTDVGLPDWRYLGETSGGYYAGKYVRKRQESEAERTQRQLLNLQSRPAKQKAMREGWAVLPDASQRDQLYRSYLQSLTLDDVDRDDLRRRGLSVLEIASLGAKSVKSGYIVPIANPSRQILGFQVRLRDGRLGRYRWHKPLGIAAQQQNGELPLAVYGAVMGDGQVAHRRVLLVEGTGVKPFLAARLRGCPAIGASGGQFMASKLTLASYLAELGAKPGLTVLEYAVDAGDVANASVMRRHEKNLDFLDALGYELSVLWWGQVAKTDRDIDELVDGSTIQLLSVEQFFQVANYLPKPSYAPFSWLQEKLFPKPKAQGFSLGADRLIDSQALEVQESSFQGAIAPALTYAAGRRLEAWGEAVAHHRYVLDVSPTGTGKSYDAGRLRPSLMDGVERIIYISTDSRNVSTPSLQDWTLLPARHHGLTDKSGKLRRANRGDAVASLTTLSNCSRTSAFTALRDKAIADSQVICKSCPLLHACQNSQGDGFGFKYERSLAFEHKILRSHPLSLPSPDEFDYSTTLLIWEEVSESLTTMRQVSVSRDDIDRAIALLSRSDFIHRHQVIDVLNKLYGLLGDRSFHGLDFHQIKSAIPDLIDTSDLAPLLQPDLSALNTVDGVADSEFVGLSSQQKRELARVNALLKRSTTMPPHELEQKIVRDVLKQWLVEFLDILSGALTHGDLHIQYEKLTVSFADSRLRDIARHARNNLFLDATIDLQDLELRLQDSVFSMSMAGSLAMPEIFQVNDLGRLGMQRSQDQNRRVKAIVDHLSLADPSTKVIDFKRFAMDDQGVWFRDSRGSNDFKNAKTFVIIGTPCANIAVLRAMFVSLTGLHPRDGDPAFRAFVHRHIFATVLQCLGRKAGDRFSAGDKIYFLSNFNLAYIPHSFLSSGDISPLAMSKRDSVKKQIFDAINLAGSQGLDLLSLSQRNLADWLNISWGQFRRSLRWIDSLLASLYNISIQNFNERSEILTDLPNLTQDLSLISLWSDKIEQIFKNSSLVRSNLLGIIQLFNDLIPRSFHSYVVANLSNSSRMRLFSLLAMFAISC</sequence>
<evidence type="ECO:0000313" key="2">
    <source>
        <dbReference type="EMBL" id="MDG3496654.1"/>
    </source>
</evidence>
<dbReference type="Proteomes" id="UP001152872">
    <property type="component" value="Unassembled WGS sequence"/>
</dbReference>
<comment type="caution">
    <text evidence="2">The sequence shown here is derived from an EMBL/GenBank/DDBJ whole genome shotgun (WGS) entry which is preliminary data.</text>
</comment>